<name>A0A3Q9RPY5_9BACI</name>
<dbReference type="InterPro" id="IPR014255">
    <property type="entry name" value="Spore_coat_CotS"/>
</dbReference>
<feature type="domain" description="Aminoglycoside phosphotransferase" evidence="1">
    <location>
        <begin position="46"/>
        <end position="257"/>
    </location>
</feature>
<sequence length="338" mass="39307">MDEAMKNLNLGKHLMAVHYPSLEVFDIEVIQDEPIKTIWKAETSIGTVCLKRIRKSIPIVKFTTAAQDYLYAKGALVAGIIPTKENELFFVHEGYGLVLYEWIDGSDLEMEEVEEHAFAGLQGLAQFHKDTVGFVPPSDCQTSNRMGVWPHHYNKMLEEMKQWKIEAEKKTTPFEQAYVKLADEMIQLAEQATQMFQNSCYFEWVDEIGEYGYMCHQDYGKGNALQTEKGVYVLDLDNVTYDIPLRDVRKLITKRMEEIGAWDVSELERLVNSYESIFPLTEEQRKILYIDMLYPHQFYGCVKNPFKKGKEGEEKKILKNYRLEMEKLPALRQVLNIN</sequence>
<evidence type="ECO:0000313" key="2">
    <source>
        <dbReference type="EMBL" id="AZV44691.1"/>
    </source>
</evidence>
<dbReference type="PANTHER" id="PTHR39179:SF1">
    <property type="entry name" value="SPORE COAT PROTEIN I"/>
    <property type="match status" value="1"/>
</dbReference>
<dbReference type="AlphaFoldDB" id="A0A3Q9RPY5"/>
<dbReference type="PANTHER" id="PTHR39179">
    <property type="entry name" value="SPORE COAT PROTEIN I"/>
    <property type="match status" value="1"/>
</dbReference>
<evidence type="ECO:0000259" key="1">
    <source>
        <dbReference type="Pfam" id="PF01636"/>
    </source>
</evidence>
<dbReference type="InterPro" id="IPR002575">
    <property type="entry name" value="Aminoglycoside_PTrfase"/>
</dbReference>
<dbReference type="Proteomes" id="UP000283095">
    <property type="component" value="Chromosome"/>
</dbReference>
<dbReference type="GO" id="GO:0042601">
    <property type="term" value="C:endospore-forming forespore"/>
    <property type="evidence" value="ECO:0007669"/>
    <property type="project" value="TreeGrafter"/>
</dbReference>
<proteinExistence type="predicted"/>
<accession>A0A3Q9RPY5</accession>
<dbReference type="RefSeq" id="WP_127761618.1">
    <property type="nucleotide sequence ID" value="NZ_CP026095.1"/>
</dbReference>
<dbReference type="KEGG" id="pasa:BAOM_4084"/>
<dbReference type="EMBL" id="CP026095">
    <property type="protein sequence ID" value="AZV44691.1"/>
    <property type="molecule type" value="Genomic_DNA"/>
</dbReference>
<dbReference type="NCBIfam" id="TIGR02906">
    <property type="entry name" value="spore_CotS"/>
    <property type="match status" value="1"/>
</dbReference>
<keyword evidence="2" id="KW-0167">Capsid protein</keyword>
<dbReference type="OrthoDB" id="9771902at2"/>
<reference evidence="2 3" key="1">
    <citation type="submission" date="2018-01" db="EMBL/GenBank/DDBJ databases">
        <title>Bacillus asahii Genome sequencing and assembly.</title>
        <authorList>
            <person name="Jiang H."/>
            <person name="Feng Y."/>
            <person name="Zhao F."/>
            <person name="Lin X."/>
        </authorList>
    </citation>
    <scope>NUCLEOTIDE SEQUENCE [LARGE SCALE GENOMIC DNA]</scope>
    <source>
        <strain evidence="2 3">OM18</strain>
    </source>
</reference>
<evidence type="ECO:0000313" key="3">
    <source>
        <dbReference type="Proteomes" id="UP000283095"/>
    </source>
</evidence>
<dbReference type="Gene3D" id="3.90.1200.10">
    <property type="match status" value="1"/>
</dbReference>
<dbReference type="InterPro" id="IPR011009">
    <property type="entry name" value="Kinase-like_dom_sf"/>
</dbReference>
<gene>
    <name evidence="2" type="primary">cotI</name>
    <name evidence="2" type="ORF">BAOM_4084</name>
</gene>
<dbReference type="SUPFAM" id="SSF56112">
    <property type="entry name" value="Protein kinase-like (PK-like)"/>
    <property type="match status" value="1"/>
</dbReference>
<dbReference type="InterPro" id="IPR047175">
    <property type="entry name" value="CotS-like"/>
</dbReference>
<keyword evidence="2" id="KW-0946">Virion</keyword>
<protein>
    <submittedName>
        <fullName evidence="2">Spore coat protein S</fullName>
    </submittedName>
</protein>
<dbReference type="Pfam" id="PF01636">
    <property type="entry name" value="APH"/>
    <property type="match status" value="1"/>
</dbReference>
<organism evidence="2 3">
    <name type="scientific">Peribacillus asahii</name>
    <dbReference type="NCBI Taxonomy" id="228899"/>
    <lineage>
        <taxon>Bacteria</taxon>
        <taxon>Bacillati</taxon>
        <taxon>Bacillota</taxon>
        <taxon>Bacilli</taxon>
        <taxon>Bacillales</taxon>
        <taxon>Bacillaceae</taxon>
        <taxon>Peribacillus</taxon>
    </lineage>
</organism>
<dbReference type="Gene3D" id="3.30.200.20">
    <property type="entry name" value="Phosphorylase Kinase, domain 1"/>
    <property type="match status" value="1"/>
</dbReference>